<evidence type="ECO:0000256" key="1">
    <source>
        <dbReference type="ARBA" id="ARBA00004496"/>
    </source>
</evidence>
<dbReference type="PANTHER" id="PTHR43033">
    <property type="entry name" value="TRNA(ILE)-LYSIDINE SYNTHASE-RELATED"/>
    <property type="match status" value="1"/>
</dbReference>
<comment type="subcellular location">
    <subcellularLocation>
        <location evidence="1 8">Cytoplasm</location>
    </subcellularLocation>
</comment>
<dbReference type="Pfam" id="PF01171">
    <property type="entry name" value="ATP_bind_3"/>
    <property type="match status" value="1"/>
</dbReference>
<dbReference type="InterPro" id="IPR012795">
    <property type="entry name" value="tRNA_Ile_lys_synt_N"/>
</dbReference>
<evidence type="ECO:0000256" key="7">
    <source>
        <dbReference type="ARBA" id="ARBA00048539"/>
    </source>
</evidence>
<evidence type="ECO:0000256" key="3">
    <source>
        <dbReference type="ARBA" id="ARBA00022598"/>
    </source>
</evidence>
<dbReference type="Pfam" id="PF11734">
    <property type="entry name" value="TilS_C"/>
    <property type="match status" value="1"/>
</dbReference>
<dbReference type="AlphaFoldDB" id="A4CKW5"/>
<feature type="binding site" evidence="8">
    <location>
        <begin position="26"/>
        <end position="31"/>
    </location>
    <ligand>
        <name>ATP</name>
        <dbReference type="ChEBI" id="CHEBI:30616"/>
    </ligand>
</feature>
<dbReference type="HOGENOM" id="CLU_018869_0_1_10"/>
<dbReference type="NCBIfam" id="TIGR02432">
    <property type="entry name" value="lysidine_TilS_N"/>
    <property type="match status" value="1"/>
</dbReference>
<keyword evidence="4 8" id="KW-0819">tRNA processing</keyword>
<dbReference type="EC" id="6.3.4.19" evidence="8"/>
<dbReference type="PANTHER" id="PTHR43033:SF1">
    <property type="entry name" value="TRNA(ILE)-LYSIDINE SYNTHASE-RELATED"/>
    <property type="match status" value="1"/>
</dbReference>
<dbReference type="GO" id="GO:0005737">
    <property type="term" value="C:cytoplasm"/>
    <property type="evidence" value="ECO:0007669"/>
    <property type="project" value="UniProtKB-SubCell"/>
</dbReference>
<feature type="domain" description="Lysidine-tRNA(Ile) synthetase C-terminal" evidence="9">
    <location>
        <begin position="360"/>
        <end position="432"/>
    </location>
</feature>
<dbReference type="EMBL" id="CP001712">
    <property type="protein sequence ID" value="EAR15514.1"/>
    <property type="molecule type" value="Genomic_DNA"/>
</dbReference>
<dbReference type="InterPro" id="IPR014729">
    <property type="entry name" value="Rossmann-like_a/b/a_fold"/>
</dbReference>
<keyword evidence="5 8" id="KW-0547">Nucleotide-binding</keyword>
<dbReference type="STRING" id="313596.RB2501_14339"/>
<dbReference type="HAMAP" id="MF_01161">
    <property type="entry name" value="tRNA_Ile_lys_synt"/>
    <property type="match status" value="1"/>
</dbReference>
<evidence type="ECO:0000259" key="9">
    <source>
        <dbReference type="SMART" id="SM00977"/>
    </source>
</evidence>
<dbReference type="GO" id="GO:0032267">
    <property type="term" value="F:tRNA(Ile)-lysidine synthase activity"/>
    <property type="evidence" value="ECO:0007669"/>
    <property type="project" value="UniProtKB-EC"/>
</dbReference>
<keyword evidence="6 8" id="KW-0067">ATP-binding</keyword>
<protein>
    <recommendedName>
        <fullName evidence="8">tRNA(Ile)-lysidine synthase</fullName>
        <ecNumber evidence="8">6.3.4.19</ecNumber>
    </recommendedName>
    <alternativeName>
        <fullName evidence="8">tRNA(Ile)-2-lysyl-cytidine synthase</fullName>
    </alternativeName>
    <alternativeName>
        <fullName evidence="8">tRNA(Ile)-lysidine synthetase</fullName>
    </alternativeName>
</protein>
<dbReference type="SUPFAM" id="SSF52402">
    <property type="entry name" value="Adenine nucleotide alpha hydrolases-like"/>
    <property type="match status" value="1"/>
</dbReference>
<evidence type="ECO:0000256" key="4">
    <source>
        <dbReference type="ARBA" id="ARBA00022694"/>
    </source>
</evidence>
<keyword evidence="3 8" id="KW-0436">Ligase</keyword>
<evidence type="ECO:0000256" key="8">
    <source>
        <dbReference type="HAMAP-Rule" id="MF_01161"/>
    </source>
</evidence>
<dbReference type="RefSeq" id="WP_015754830.1">
    <property type="nucleotide sequence ID" value="NC_013222.1"/>
</dbReference>
<evidence type="ECO:0000313" key="11">
    <source>
        <dbReference type="Proteomes" id="UP000009049"/>
    </source>
</evidence>
<dbReference type="SUPFAM" id="SSF56037">
    <property type="entry name" value="PheT/TilS domain"/>
    <property type="match status" value="1"/>
</dbReference>
<reference evidence="10 11" key="1">
    <citation type="journal article" date="2009" name="J. Bacteriol.">
        <title>Complete genome sequence of Robiginitalea biformata HTCC2501.</title>
        <authorList>
            <person name="Oh H.M."/>
            <person name="Giovannoni S.J."/>
            <person name="Lee K."/>
            <person name="Ferriera S."/>
            <person name="Johnson J."/>
            <person name="Cho J.C."/>
        </authorList>
    </citation>
    <scope>NUCLEOTIDE SEQUENCE [LARGE SCALE GENOMIC DNA]</scope>
    <source>
        <strain evidence="11">ATCC BAA-864 / HTCC2501 / KCTC 12146</strain>
    </source>
</reference>
<accession>A4CKW5</accession>
<dbReference type="CDD" id="cd01992">
    <property type="entry name" value="TilS_N"/>
    <property type="match status" value="1"/>
</dbReference>
<dbReference type="InterPro" id="IPR012094">
    <property type="entry name" value="tRNA_Ile_lys_synt"/>
</dbReference>
<dbReference type="KEGG" id="rbi:RB2501_14339"/>
<gene>
    <name evidence="8" type="primary">tilS</name>
    <name evidence="10" type="ordered locus">RB2501_14339</name>
</gene>
<dbReference type="GO" id="GO:0005524">
    <property type="term" value="F:ATP binding"/>
    <property type="evidence" value="ECO:0007669"/>
    <property type="project" value="UniProtKB-UniRule"/>
</dbReference>
<comment type="function">
    <text evidence="8">Ligates lysine onto the cytidine present at position 34 of the AUA codon-specific tRNA(Ile) that contains the anticodon CAU, in an ATP-dependent manner. Cytidine is converted to lysidine, thus changing the amino acid specificity of the tRNA from methionine to isoleucine.</text>
</comment>
<organism evidence="10 11">
    <name type="scientific">Robiginitalea biformata (strain ATCC BAA-864 / DSM 15991 / KCTC 12146 / HTCC2501)</name>
    <dbReference type="NCBI Taxonomy" id="313596"/>
    <lineage>
        <taxon>Bacteria</taxon>
        <taxon>Pseudomonadati</taxon>
        <taxon>Bacteroidota</taxon>
        <taxon>Flavobacteriia</taxon>
        <taxon>Flavobacteriales</taxon>
        <taxon>Flavobacteriaceae</taxon>
        <taxon>Robiginitalea</taxon>
    </lineage>
</organism>
<dbReference type="InterPro" id="IPR011063">
    <property type="entry name" value="TilS/TtcA_N"/>
</dbReference>
<keyword evidence="2 8" id="KW-0963">Cytoplasm</keyword>
<comment type="catalytic activity">
    <reaction evidence="7 8">
        <text>cytidine(34) in tRNA(Ile2) + L-lysine + ATP = lysidine(34) in tRNA(Ile2) + AMP + diphosphate + H(+)</text>
        <dbReference type="Rhea" id="RHEA:43744"/>
        <dbReference type="Rhea" id="RHEA-COMP:10625"/>
        <dbReference type="Rhea" id="RHEA-COMP:10670"/>
        <dbReference type="ChEBI" id="CHEBI:15378"/>
        <dbReference type="ChEBI" id="CHEBI:30616"/>
        <dbReference type="ChEBI" id="CHEBI:32551"/>
        <dbReference type="ChEBI" id="CHEBI:33019"/>
        <dbReference type="ChEBI" id="CHEBI:82748"/>
        <dbReference type="ChEBI" id="CHEBI:83665"/>
        <dbReference type="ChEBI" id="CHEBI:456215"/>
        <dbReference type="EC" id="6.3.4.19"/>
    </reaction>
</comment>
<comment type="domain">
    <text evidence="8">The N-terminal region contains the highly conserved SGGXDS motif, predicted to be a P-loop motif involved in ATP binding.</text>
</comment>
<dbReference type="eggNOG" id="COG0037">
    <property type="taxonomic scope" value="Bacteria"/>
</dbReference>
<dbReference type="SMART" id="SM00977">
    <property type="entry name" value="TilS_C"/>
    <property type="match status" value="1"/>
</dbReference>
<dbReference type="InterPro" id="IPR012796">
    <property type="entry name" value="Lysidine-tRNA-synth_C"/>
</dbReference>
<evidence type="ECO:0000256" key="2">
    <source>
        <dbReference type="ARBA" id="ARBA00022490"/>
    </source>
</evidence>
<sequence>MLEAFKSHLSAAFPELMGSSFLLACSGGLDSMVLAHLCKDAGLEFELAHCNFNLRGEASESDQEFVRETADKLRIKTHIKSFDTIGYANQNKVSIQMAARALRYEWFDQLTASENHLRYIVTAHHADDALETFLINLGRGSGLEGLCGIPARTANIRRPLLAFSREDLEAYAETARIAWREDASNSETRYLRNRLRHEVIPALKAASGGFLDQFGNSVRHLDGSRALIERYMDGVFRKVSRESDGVLVFSIPALRALHPREAHLHELFRDYGFTDWKALGRLLESETGREVQSPTHRLLKHRDELLLKHRVPLDRGPWSFDPHNPAAGLPIDLTVEEVAQMHRAGKEVLYVDKETLKKELTLRKWQKGDYFYPIGLNGRKRVSKFLKDAGLSRFDKETAWILCSGKDIVWVVGHRADDRFKVTESTRKILKITWQKKSF</sequence>
<comment type="similarity">
    <text evidence="8">Belongs to the tRNA(Ile)-lysidine synthase family.</text>
</comment>
<dbReference type="GO" id="GO:0006400">
    <property type="term" value="P:tRNA modification"/>
    <property type="evidence" value="ECO:0007669"/>
    <property type="project" value="UniProtKB-UniRule"/>
</dbReference>
<evidence type="ECO:0000256" key="5">
    <source>
        <dbReference type="ARBA" id="ARBA00022741"/>
    </source>
</evidence>
<dbReference type="OrthoDB" id="9807403at2"/>
<dbReference type="NCBIfam" id="TIGR02433">
    <property type="entry name" value="lysidine_TilS_C"/>
    <property type="match status" value="1"/>
</dbReference>
<evidence type="ECO:0000256" key="6">
    <source>
        <dbReference type="ARBA" id="ARBA00022840"/>
    </source>
</evidence>
<name>A4CKW5_ROBBH</name>
<proteinExistence type="inferred from homology"/>
<keyword evidence="11" id="KW-1185">Reference proteome</keyword>
<evidence type="ECO:0000313" key="10">
    <source>
        <dbReference type="EMBL" id="EAR15514.1"/>
    </source>
</evidence>
<dbReference type="Gene3D" id="3.40.50.620">
    <property type="entry name" value="HUPs"/>
    <property type="match status" value="1"/>
</dbReference>
<dbReference type="Proteomes" id="UP000009049">
    <property type="component" value="Chromosome"/>
</dbReference>